<proteinExistence type="inferred from homology"/>
<dbReference type="GO" id="GO:0004312">
    <property type="term" value="F:fatty acid synthase activity"/>
    <property type="evidence" value="ECO:0007669"/>
    <property type="project" value="InterPro"/>
</dbReference>
<dbReference type="SUPFAM" id="SSF54637">
    <property type="entry name" value="Thioesterase/thiol ester dehydrase-isomerase"/>
    <property type="match status" value="2"/>
</dbReference>
<sequence>MSAPGSAGGPDDQRRPGAAHDGLAREILELDGVPSLAALYAKGVTRPLVDRLPGRGPAGGTPADLPPVTYRVGALETRGSAVAGRLAAYAAHVGEPPSDVLPAGFVHVLAFPVATAVMTRADFPLPLLGLVHLENAVEVRRPVRLGDTLEVLASADDLRPHRRGTQVDLVTEIRTGGELAWRGRSTYLAKDVVLGDGSPADARPADGGSGDGDHEATTWARPLPTARWTLDAGTGRRYAAISGDRNPIHLSALSAKAFGFPRAIAHGMDTAARALASVAARRPDAYEWTARFAKPVLLPGTVDVAVTPTDDGWSYDAWHGRSGRRNLSGAIVRR</sequence>
<dbReference type="InterPro" id="IPR002539">
    <property type="entry name" value="MaoC-like_dom"/>
</dbReference>
<comment type="caution">
    <text evidence="4">The sequence shown here is derived from an EMBL/GenBank/DDBJ whole genome shotgun (WGS) entry which is preliminary data.</text>
</comment>
<dbReference type="GO" id="GO:0005835">
    <property type="term" value="C:fatty acid synthase complex"/>
    <property type="evidence" value="ECO:0007669"/>
    <property type="project" value="InterPro"/>
</dbReference>
<dbReference type="Proteomes" id="UP000231586">
    <property type="component" value="Unassembled WGS sequence"/>
</dbReference>
<evidence type="ECO:0000256" key="1">
    <source>
        <dbReference type="ARBA" id="ARBA00005254"/>
    </source>
</evidence>
<dbReference type="InterPro" id="IPR029069">
    <property type="entry name" value="HotDog_dom_sf"/>
</dbReference>
<dbReference type="InterPro" id="IPR003965">
    <property type="entry name" value="Fatty_acid_synthase"/>
</dbReference>
<dbReference type="RefSeq" id="WP_245859053.1">
    <property type="nucleotide sequence ID" value="NZ_PGTZ01000007.1"/>
</dbReference>
<feature type="region of interest" description="Disordered" evidence="2">
    <location>
        <begin position="198"/>
        <end position="221"/>
    </location>
</feature>
<gene>
    <name evidence="4" type="ORF">CLV34_1275</name>
</gene>
<feature type="domain" description="MaoC-like" evidence="3">
    <location>
        <begin position="229"/>
        <end position="308"/>
    </location>
</feature>
<evidence type="ECO:0000256" key="2">
    <source>
        <dbReference type="SAM" id="MobiDB-lite"/>
    </source>
</evidence>
<name>A0A2M8WSA0_9MICO</name>
<dbReference type="PANTHER" id="PTHR43841">
    <property type="entry name" value="3-HYDROXYACYL-THIOESTER DEHYDRATASE HTDX-RELATED"/>
    <property type="match status" value="1"/>
</dbReference>
<dbReference type="Gene3D" id="3.10.129.10">
    <property type="entry name" value="Hotdog Thioesterase"/>
    <property type="match status" value="1"/>
</dbReference>
<evidence type="ECO:0000313" key="5">
    <source>
        <dbReference type="Proteomes" id="UP000231586"/>
    </source>
</evidence>
<dbReference type="Pfam" id="PF01575">
    <property type="entry name" value="MaoC_dehydratas"/>
    <property type="match status" value="1"/>
</dbReference>
<protein>
    <submittedName>
        <fullName evidence="4">MaoC dehydratase-like protein</fullName>
    </submittedName>
</protein>
<dbReference type="GO" id="GO:0006633">
    <property type="term" value="P:fatty acid biosynthetic process"/>
    <property type="evidence" value="ECO:0007669"/>
    <property type="project" value="InterPro"/>
</dbReference>
<dbReference type="PRINTS" id="PR01483">
    <property type="entry name" value="FASYNTHASE"/>
</dbReference>
<dbReference type="AlphaFoldDB" id="A0A2M8WSA0"/>
<comment type="similarity">
    <text evidence="1">Belongs to the enoyl-CoA hydratase/isomerase family.</text>
</comment>
<keyword evidence="5" id="KW-1185">Reference proteome</keyword>
<reference evidence="4 5" key="1">
    <citation type="submission" date="2017-11" db="EMBL/GenBank/DDBJ databases">
        <title>Genomic Encyclopedia of Archaeal and Bacterial Type Strains, Phase II (KMG-II): From Individual Species to Whole Genera.</title>
        <authorList>
            <person name="Goeker M."/>
        </authorList>
    </citation>
    <scope>NUCLEOTIDE SEQUENCE [LARGE SCALE GENOMIC DNA]</scope>
    <source>
        <strain evidence="4 5">DSM 22413</strain>
    </source>
</reference>
<evidence type="ECO:0000313" key="4">
    <source>
        <dbReference type="EMBL" id="PJI93800.1"/>
    </source>
</evidence>
<organism evidence="4 5">
    <name type="scientific">Luteimicrobium subarcticum</name>
    <dbReference type="NCBI Taxonomy" id="620910"/>
    <lineage>
        <taxon>Bacteria</taxon>
        <taxon>Bacillati</taxon>
        <taxon>Actinomycetota</taxon>
        <taxon>Actinomycetes</taxon>
        <taxon>Micrococcales</taxon>
        <taxon>Luteimicrobium</taxon>
    </lineage>
</organism>
<evidence type="ECO:0000259" key="3">
    <source>
        <dbReference type="Pfam" id="PF01575"/>
    </source>
</evidence>
<dbReference type="EMBL" id="PGTZ01000007">
    <property type="protein sequence ID" value="PJI93800.1"/>
    <property type="molecule type" value="Genomic_DNA"/>
</dbReference>
<accession>A0A2M8WSA0</accession>
<dbReference type="PANTHER" id="PTHR43841:SF3">
    <property type="entry name" value="(3R)-HYDROXYACYL-ACP DEHYDRATASE SUBUNIT HADB"/>
    <property type="match status" value="1"/>
</dbReference>